<evidence type="ECO:0000313" key="3">
    <source>
        <dbReference type="Proteomes" id="UP000221653"/>
    </source>
</evidence>
<dbReference type="InterPro" id="IPR010982">
    <property type="entry name" value="Lambda_DNA-bd_dom_sf"/>
</dbReference>
<keyword evidence="3" id="KW-1185">Reference proteome</keyword>
<dbReference type="PROSITE" id="PS50943">
    <property type="entry name" value="HTH_CROC1"/>
    <property type="match status" value="1"/>
</dbReference>
<evidence type="ECO:0000259" key="1">
    <source>
        <dbReference type="PROSITE" id="PS50943"/>
    </source>
</evidence>
<evidence type="ECO:0000313" key="2">
    <source>
        <dbReference type="EMBL" id="PFG28835.1"/>
    </source>
</evidence>
<name>A0A2A9DRQ1_9CORY</name>
<dbReference type="GO" id="GO:0003677">
    <property type="term" value="F:DNA binding"/>
    <property type="evidence" value="ECO:0007669"/>
    <property type="project" value="InterPro"/>
</dbReference>
<dbReference type="Gene3D" id="1.10.260.40">
    <property type="entry name" value="lambda repressor-like DNA-binding domains"/>
    <property type="match status" value="1"/>
</dbReference>
<accession>A0A2A9DRQ1</accession>
<comment type="caution">
    <text evidence="2">The sequence shown here is derived from an EMBL/GenBank/DDBJ whole genome shotgun (WGS) entry which is preliminary data.</text>
</comment>
<dbReference type="SUPFAM" id="SSF47413">
    <property type="entry name" value="lambda repressor-like DNA-binding domains"/>
    <property type="match status" value="1"/>
</dbReference>
<proteinExistence type="predicted"/>
<feature type="domain" description="HTH cro/C1-type" evidence="1">
    <location>
        <begin position="18"/>
        <end position="72"/>
    </location>
</feature>
<organism evidence="2 3">
    <name type="scientific">Corynebacterium renale</name>
    <dbReference type="NCBI Taxonomy" id="1724"/>
    <lineage>
        <taxon>Bacteria</taxon>
        <taxon>Bacillati</taxon>
        <taxon>Actinomycetota</taxon>
        <taxon>Actinomycetes</taxon>
        <taxon>Mycobacteriales</taxon>
        <taxon>Corynebacteriaceae</taxon>
        <taxon>Corynebacterium</taxon>
    </lineage>
</organism>
<dbReference type="Proteomes" id="UP000221653">
    <property type="component" value="Unassembled WGS sequence"/>
</dbReference>
<dbReference type="InterPro" id="IPR001387">
    <property type="entry name" value="Cro/C1-type_HTH"/>
</dbReference>
<dbReference type="Pfam" id="PF01381">
    <property type="entry name" value="HTH_3"/>
    <property type="match status" value="1"/>
</dbReference>
<dbReference type="AlphaFoldDB" id="A0A2A9DRQ1"/>
<gene>
    <name evidence="2" type="ORF">ATK06_1961</name>
</gene>
<dbReference type="STRING" id="1724.GCA_001044175_00918"/>
<reference evidence="2 3" key="1">
    <citation type="submission" date="2017-10" db="EMBL/GenBank/DDBJ databases">
        <title>Sequencing the genomes of 1000 actinobacteria strains.</title>
        <authorList>
            <person name="Klenk H.-P."/>
        </authorList>
    </citation>
    <scope>NUCLEOTIDE SEQUENCE [LARGE SCALE GENOMIC DNA]</scope>
    <source>
        <strain evidence="2 3">DSM 20688</strain>
    </source>
</reference>
<dbReference type="OrthoDB" id="5521004at2"/>
<dbReference type="SMART" id="SM00530">
    <property type="entry name" value="HTH_XRE"/>
    <property type="match status" value="1"/>
</dbReference>
<dbReference type="RefSeq" id="WP_048379608.1">
    <property type="nucleotide sequence ID" value="NZ_LDYE01000003.1"/>
</dbReference>
<dbReference type="CDD" id="cd00093">
    <property type="entry name" value="HTH_XRE"/>
    <property type="match status" value="1"/>
</dbReference>
<protein>
    <submittedName>
        <fullName evidence="2">Y4mF family transcriptional regulator</fullName>
    </submittedName>
</protein>
<sequence length="72" mass="7785">MLNLEPDLTTAEEIGARVRATRKHYRITQVQLAELSGLSDKTVRDIEHGTGTASLAAVIAVLNVVGLRLEVC</sequence>
<dbReference type="EMBL" id="PDJF01000001">
    <property type="protein sequence ID" value="PFG28835.1"/>
    <property type="molecule type" value="Genomic_DNA"/>
</dbReference>